<organism evidence="2 3">
    <name type="scientific">Trypanosoma cruzi marinkellei</name>
    <dbReference type="NCBI Taxonomy" id="85056"/>
    <lineage>
        <taxon>Eukaryota</taxon>
        <taxon>Discoba</taxon>
        <taxon>Euglenozoa</taxon>
        <taxon>Kinetoplastea</taxon>
        <taxon>Metakinetoplastina</taxon>
        <taxon>Trypanosomatida</taxon>
        <taxon>Trypanosomatidae</taxon>
        <taxon>Trypanosoma</taxon>
        <taxon>Schizotrypanum</taxon>
    </lineage>
</organism>
<dbReference type="GO" id="GO:0017148">
    <property type="term" value="P:negative regulation of translation"/>
    <property type="evidence" value="ECO:0007669"/>
    <property type="project" value="TreeGrafter"/>
</dbReference>
<accession>K2NEZ2</accession>
<dbReference type="AlphaFoldDB" id="K2NEZ2"/>
<dbReference type="GO" id="GO:0043023">
    <property type="term" value="F:ribosomal large subunit binding"/>
    <property type="evidence" value="ECO:0007669"/>
    <property type="project" value="TreeGrafter"/>
</dbReference>
<dbReference type="PANTHER" id="PTHR21043">
    <property type="entry name" value="IOJAP SUPERFAMILY ORTHOLOG"/>
    <property type="match status" value="1"/>
</dbReference>
<protein>
    <submittedName>
        <fullName evidence="2">Uncharacterized protein</fullName>
    </submittedName>
</protein>
<sequence>MQQRLRTLIISNHVSDPITVVSARCSYGCRRIVLPWGRNTAFVALSQRCDPTQARGVRWASSESDSATVGAASSSSSSSYLGVLHDGAEDFIDLGFDENKKGHAFSVVTWEQQPALGVTREPEVPEGQEYSRLNIPLAHPRAGRTEPRHNSRSIATVTDNTCVNGRSNKNEDGGHDAVHLKGNHTKFNDEGDGGEGSLPYDDELFAEMLLKVEVEGAIDETWQDARKAHIEDVMELLEVLRSLKVRDICAIDVSAKTSNFDYMLVGTCEGPRHIHLAAWAVQEADSLKRISKIKRKQTDHTWEVVPVGRIIVNLMQEPLREEMALERKWAVTKCMDPLTAANAPVSEGRQVKAHGLWTLTLNLQDLEDFEVDYCKDVLMRQL</sequence>
<dbReference type="OrthoDB" id="21330at2759"/>
<dbReference type="InterPro" id="IPR004394">
    <property type="entry name" value="Iojap/RsfS/C7orf30"/>
</dbReference>
<comment type="similarity">
    <text evidence="1">Belongs to the Iojap/RsfS family.</text>
</comment>
<reference evidence="2 3" key="1">
    <citation type="journal article" date="2012" name="BMC Genomics">
        <title>Comparative genomic analysis of human infective Trypanosoma cruzi lineages with the bat-restricted subspecies T. cruzi marinkellei.</title>
        <authorList>
            <person name="Franzen O."/>
            <person name="Talavera-Lopez C."/>
            <person name="Ochaya S."/>
            <person name="Butler C.E."/>
            <person name="Messenger L.A."/>
            <person name="Lewis M.D."/>
            <person name="Llewellyn M.S."/>
            <person name="Marinkelle C.J."/>
            <person name="Tyler K.M."/>
            <person name="Miles M.A."/>
            <person name="Andersson B."/>
        </authorList>
    </citation>
    <scope>NUCLEOTIDE SEQUENCE [LARGE SCALE GENOMIC DNA]</scope>
    <source>
        <strain evidence="2 3">B7</strain>
    </source>
</reference>
<evidence type="ECO:0000313" key="3">
    <source>
        <dbReference type="Proteomes" id="UP000007350"/>
    </source>
</evidence>
<proteinExistence type="inferred from homology"/>
<evidence type="ECO:0000313" key="2">
    <source>
        <dbReference type="EMBL" id="EKF37835.1"/>
    </source>
</evidence>
<dbReference type="InterPro" id="IPR043519">
    <property type="entry name" value="NT_sf"/>
</dbReference>
<gene>
    <name evidence="2" type="ORF">MOQ_001962</name>
</gene>
<dbReference type="EMBL" id="AHKC01008227">
    <property type="protein sequence ID" value="EKF37835.1"/>
    <property type="molecule type" value="Genomic_DNA"/>
</dbReference>
<dbReference type="Pfam" id="PF02410">
    <property type="entry name" value="RsfS"/>
    <property type="match status" value="1"/>
</dbReference>
<evidence type="ECO:0000256" key="1">
    <source>
        <dbReference type="ARBA" id="ARBA00010574"/>
    </source>
</evidence>
<dbReference type="SUPFAM" id="SSF81301">
    <property type="entry name" value="Nucleotidyltransferase"/>
    <property type="match status" value="1"/>
</dbReference>
<dbReference type="GO" id="GO:0090071">
    <property type="term" value="P:negative regulation of ribosome biogenesis"/>
    <property type="evidence" value="ECO:0007669"/>
    <property type="project" value="TreeGrafter"/>
</dbReference>
<dbReference type="PANTHER" id="PTHR21043:SF0">
    <property type="entry name" value="MITOCHONDRIAL ASSEMBLY OF RIBOSOMAL LARGE SUBUNIT PROTEIN 1"/>
    <property type="match status" value="1"/>
</dbReference>
<comment type="caution">
    <text evidence="2">The sequence shown here is derived from an EMBL/GenBank/DDBJ whole genome shotgun (WGS) entry which is preliminary data.</text>
</comment>
<dbReference type="Proteomes" id="UP000007350">
    <property type="component" value="Unassembled WGS sequence"/>
</dbReference>
<name>K2NEZ2_TRYCR</name>
<dbReference type="Gene3D" id="3.30.460.10">
    <property type="entry name" value="Beta Polymerase, domain 2"/>
    <property type="match status" value="1"/>
</dbReference>
<keyword evidence="3" id="KW-1185">Reference proteome</keyword>